<comment type="caution">
    <text evidence="2">The sequence shown here is derived from an EMBL/GenBank/DDBJ whole genome shotgun (WGS) entry which is preliminary data.</text>
</comment>
<evidence type="ECO:0000313" key="2">
    <source>
        <dbReference type="EMBL" id="MDP4529282.1"/>
    </source>
</evidence>
<proteinExistence type="predicted"/>
<keyword evidence="1" id="KW-0472">Membrane</keyword>
<keyword evidence="1" id="KW-0812">Transmembrane</keyword>
<accession>A0ABT9GQM7</accession>
<organism evidence="2 3">
    <name type="scientific">Alkalimonas delamerensis</name>
    <dbReference type="NCBI Taxonomy" id="265981"/>
    <lineage>
        <taxon>Bacteria</taxon>
        <taxon>Pseudomonadati</taxon>
        <taxon>Pseudomonadota</taxon>
        <taxon>Gammaproteobacteria</taxon>
        <taxon>Alkalimonas</taxon>
    </lineage>
</organism>
<evidence type="ECO:0000256" key="1">
    <source>
        <dbReference type="SAM" id="Phobius"/>
    </source>
</evidence>
<gene>
    <name evidence="2" type="ORF">Q3O59_09585</name>
</gene>
<dbReference type="RefSeq" id="WP_305945372.1">
    <property type="nucleotide sequence ID" value="NZ_JAUZVY010000003.1"/>
</dbReference>
<protein>
    <submittedName>
        <fullName evidence="2">Uncharacterized protein</fullName>
    </submittedName>
</protein>
<keyword evidence="3" id="KW-1185">Reference proteome</keyword>
<feature type="transmembrane region" description="Helical" evidence="1">
    <location>
        <begin position="84"/>
        <end position="106"/>
    </location>
</feature>
<evidence type="ECO:0000313" key="3">
    <source>
        <dbReference type="Proteomes" id="UP001236258"/>
    </source>
</evidence>
<reference evidence="2 3" key="1">
    <citation type="submission" date="2023-08" db="EMBL/GenBank/DDBJ databases">
        <authorList>
            <person name="Joshi A."/>
            <person name="Thite S."/>
        </authorList>
    </citation>
    <scope>NUCLEOTIDE SEQUENCE [LARGE SCALE GENOMIC DNA]</scope>
    <source>
        <strain evidence="2 3">1E1</strain>
    </source>
</reference>
<keyword evidence="1" id="KW-1133">Transmembrane helix</keyword>
<feature type="transmembrane region" description="Helical" evidence="1">
    <location>
        <begin position="21"/>
        <end position="45"/>
    </location>
</feature>
<dbReference type="Proteomes" id="UP001236258">
    <property type="component" value="Unassembled WGS sequence"/>
</dbReference>
<sequence length="111" mass="12291">MQMINGRVKKMGFAKQSNTASIAIISGAMSVVIGFVAFALSWNFWQLWGGPLPGLQLVLFPGNLTLVYLWHPLFTEEINFWPKLALLMAGQFAVVASVVAVICHVVRMVRQ</sequence>
<dbReference type="EMBL" id="JAUZVY010000003">
    <property type="protein sequence ID" value="MDP4529282.1"/>
    <property type="molecule type" value="Genomic_DNA"/>
</dbReference>
<name>A0ABT9GQM7_9GAMM</name>